<feature type="compositionally biased region" description="Basic residues" evidence="1">
    <location>
        <begin position="20"/>
        <end position="32"/>
    </location>
</feature>
<name>A0A6J4UJJ5_9BACT</name>
<accession>A0A6J4UJJ5</accession>
<dbReference type="EMBL" id="CADCWL010000039">
    <property type="protein sequence ID" value="CAA9552621.1"/>
    <property type="molecule type" value="Genomic_DNA"/>
</dbReference>
<gene>
    <name evidence="2" type="ORF">AVDCRST_MAG19-957</name>
</gene>
<evidence type="ECO:0000256" key="1">
    <source>
        <dbReference type="SAM" id="MobiDB-lite"/>
    </source>
</evidence>
<feature type="region of interest" description="Disordered" evidence="1">
    <location>
        <begin position="1"/>
        <end position="40"/>
    </location>
</feature>
<reference evidence="2" key="1">
    <citation type="submission" date="2020-02" db="EMBL/GenBank/DDBJ databases">
        <authorList>
            <person name="Meier V. D."/>
        </authorList>
    </citation>
    <scope>NUCLEOTIDE SEQUENCE</scope>
    <source>
        <strain evidence="2">AVDCRST_MAG19</strain>
    </source>
</reference>
<protein>
    <submittedName>
        <fullName evidence="2">Uncharacterized protein</fullName>
    </submittedName>
</protein>
<sequence>MWDIGTGGREDAADPEFPWRRGRARGSPRRTWYRPSTVGR</sequence>
<organism evidence="2">
    <name type="scientific">uncultured Thermomicrobiales bacterium</name>
    <dbReference type="NCBI Taxonomy" id="1645740"/>
    <lineage>
        <taxon>Bacteria</taxon>
        <taxon>Pseudomonadati</taxon>
        <taxon>Thermomicrobiota</taxon>
        <taxon>Thermomicrobia</taxon>
        <taxon>Thermomicrobiales</taxon>
        <taxon>environmental samples</taxon>
    </lineage>
</organism>
<dbReference type="AlphaFoldDB" id="A0A6J4UJJ5"/>
<proteinExistence type="predicted"/>
<evidence type="ECO:0000313" key="2">
    <source>
        <dbReference type="EMBL" id="CAA9552621.1"/>
    </source>
</evidence>